<proteinExistence type="predicted"/>
<evidence type="ECO:0000313" key="2">
    <source>
        <dbReference type="WBParaSite" id="ALUE_0000796501-mRNA-1"/>
    </source>
</evidence>
<dbReference type="Proteomes" id="UP000036681">
    <property type="component" value="Unplaced"/>
</dbReference>
<dbReference type="InterPro" id="IPR028994">
    <property type="entry name" value="Integrin_alpha_N"/>
</dbReference>
<dbReference type="AlphaFoldDB" id="A0A0M3HXD8"/>
<dbReference type="Gene3D" id="2.130.10.130">
    <property type="entry name" value="Integrin alpha, N-terminal"/>
    <property type="match status" value="1"/>
</dbReference>
<reference evidence="2" key="1">
    <citation type="submission" date="2017-02" db="UniProtKB">
        <authorList>
            <consortium name="WormBaseParasite"/>
        </authorList>
    </citation>
    <scope>IDENTIFICATION</scope>
</reference>
<name>A0A0M3HXD8_ASCLU</name>
<keyword evidence="1" id="KW-1185">Reference proteome</keyword>
<accession>A0A0M3HXD8</accession>
<organism evidence="1 2">
    <name type="scientific">Ascaris lumbricoides</name>
    <name type="common">Giant roundworm</name>
    <dbReference type="NCBI Taxonomy" id="6252"/>
    <lineage>
        <taxon>Eukaryota</taxon>
        <taxon>Metazoa</taxon>
        <taxon>Ecdysozoa</taxon>
        <taxon>Nematoda</taxon>
        <taxon>Chromadorea</taxon>
        <taxon>Rhabditida</taxon>
        <taxon>Spirurina</taxon>
        <taxon>Ascaridomorpha</taxon>
        <taxon>Ascaridoidea</taxon>
        <taxon>Ascarididae</taxon>
        <taxon>Ascaris</taxon>
    </lineage>
</organism>
<evidence type="ECO:0000313" key="1">
    <source>
        <dbReference type="Proteomes" id="UP000036681"/>
    </source>
</evidence>
<dbReference type="WBParaSite" id="ALUE_0000796501-mRNA-1">
    <property type="protein sequence ID" value="ALUE_0000796501-mRNA-1"/>
    <property type="gene ID" value="ALUE_0000796501"/>
</dbReference>
<protein>
    <submittedName>
        <fullName evidence="2">Uncharacterized protein</fullName>
    </submittedName>
</protein>
<sequence>MTPEGYHSAYYNIFISPYGEWTYACPLVGQWLVDCLFDSAGVSVGVVHANIRLVRVRIVIIVVLTNAFNIDTHAPIFKIGPTGSYFGFSVAEHFNGEQPVAAELVTILIMLYELVGSSSFDTVCI</sequence>